<sequence>MDKRNSYKGYSAADAYAFGSAADAYATPPASDPKRYSQQRQLEQQRASVYSTGGMTVSTSAGAFSNYGQKAAPPSAGTSAAQARKAWAPVAEEDDDDEEDDDNDDNHWNVYDDFNNARPHAAATGQEQENPYAHPADPSRTSLSSPGLGTPSGTAAYQTAPLGAIPRSGTNQTLSGFGQGRQSLLPREAFGFDVQNSDPRSIKVDPFGTPQGETPSSATDRMGAFLNEKRTSGYQNLADQEPGLGHDRSQNTTGIELVTVPALGTEFSKEEMKGMGRAQKRKAKINKRKKKVSKWASGEEKIFGLVDRRVFMIGTFVGLIILALLLYFVIPRVPSIAFLTATPLDPVPNASGMKIGGPPANFSMDMLLNLRADNTAGFIPTRASRITVEVTDLTTGAKVGKGSMSDRSFNGRTKTVFQMPVHFQYVSNNLTDPNTPRPTLTLSVAMTMHVAGLLGSHQTGTQLNNLKCPFVLQRDQ</sequence>
<evidence type="ECO:0000256" key="2">
    <source>
        <dbReference type="SAM" id="Phobius"/>
    </source>
</evidence>
<evidence type="ECO:0000313" key="3">
    <source>
        <dbReference type="EMBL" id="KAK0547387.1"/>
    </source>
</evidence>
<dbReference type="EMBL" id="JAPDMZ010000163">
    <property type="protein sequence ID" value="KAK0547387.1"/>
    <property type="molecule type" value="Genomic_DNA"/>
</dbReference>
<keyword evidence="4" id="KW-1185">Reference proteome</keyword>
<gene>
    <name evidence="3" type="ORF">OC846_004879</name>
</gene>
<name>A0AAN6GLI5_9BASI</name>
<evidence type="ECO:0000313" key="4">
    <source>
        <dbReference type="Proteomes" id="UP001176517"/>
    </source>
</evidence>
<evidence type="ECO:0000256" key="1">
    <source>
        <dbReference type="SAM" id="MobiDB-lite"/>
    </source>
</evidence>
<keyword evidence="2" id="KW-1133">Transmembrane helix</keyword>
<feature type="region of interest" description="Disordered" evidence="1">
    <location>
        <begin position="24"/>
        <end position="158"/>
    </location>
</feature>
<comment type="caution">
    <text evidence="3">The sequence shown here is derived from an EMBL/GenBank/DDBJ whole genome shotgun (WGS) entry which is preliminary data.</text>
</comment>
<keyword evidence="2" id="KW-0472">Membrane</keyword>
<dbReference type="AlphaFoldDB" id="A0AAN6GLI5"/>
<feature type="transmembrane region" description="Helical" evidence="2">
    <location>
        <begin position="310"/>
        <end position="330"/>
    </location>
</feature>
<feature type="compositionally biased region" description="Acidic residues" evidence="1">
    <location>
        <begin position="91"/>
        <end position="104"/>
    </location>
</feature>
<dbReference type="Proteomes" id="UP001176517">
    <property type="component" value="Unassembled WGS sequence"/>
</dbReference>
<accession>A0AAN6GLI5</accession>
<reference evidence="3" key="1">
    <citation type="journal article" date="2023" name="PhytoFront">
        <title>Draft Genome Resources of Seven Strains of Tilletia horrida, Causal Agent of Kernel Smut of Rice.</title>
        <authorList>
            <person name="Khanal S."/>
            <person name="Antony Babu S."/>
            <person name="Zhou X.G."/>
        </authorList>
    </citation>
    <scope>NUCLEOTIDE SEQUENCE</scope>
    <source>
        <strain evidence="3">TX6</strain>
    </source>
</reference>
<proteinExistence type="predicted"/>
<keyword evidence="2" id="KW-0812">Transmembrane</keyword>
<feature type="region of interest" description="Disordered" evidence="1">
    <location>
        <begin position="197"/>
        <end position="217"/>
    </location>
</feature>
<protein>
    <submittedName>
        <fullName evidence="3">Uncharacterized protein</fullName>
    </submittedName>
</protein>
<organism evidence="3 4">
    <name type="scientific">Tilletia horrida</name>
    <dbReference type="NCBI Taxonomy" id="155126"/>
    <lineage>
        <taxon>Eukaryota</taxon>
        <taxon>Fungi</taxon>
        <taxon>Dikarya</taxon>
        <taxon>Basidiomycota</taxon>
        <taxon>Ustilaginomycotina</taxon>
        <taxon>Exobasidiomycetes</taxon>
        <taxon>Tilletiales</taxon>
        <taxon>Tilletiaceae</taxon>
        <taxon>Tilletia</taxon>
    </lineage>
</organism>
<feature type="compositionally biased region" description="Polar residues" evidence="1">
    <location>
        <begin position="36"/>
        <end position="68"/>
    </location>
</feature>
<feature type="compositionally biased region" description="Low complexity" evidence="1">
    <location>
        <begin position="141"/>
        <end position="154"/>
    </location>
</feature>